<dbReference type="EMBL" id="GBBM01004495">
    <property type="protein sequence ID" value="JAC30923.1"/>
    <property type="molecule type" value="mRNA"/>
</dbReference>
<keyword evidence="4" id="KW-0722">Serine protease inhibitor</keyword>
<evidence type="ECO:0000256" key="4">
    <source>
        <dbReference type="ARBA" id="ARBA00022900"/>
    </source>
</evidence>
<dbReference type="PROSITE" id="PS00280">
    <property type="entry name" value="BPTI_KUNITZ_1"/>
    <property type="match status" value="1"/>
</dbReference>
<dbReference type="PROSITE" id="PS50279">
    <property type="entry name" value="BPTI_KUNITZ_2"/>
    <property type="match status" value="2"/>
</dbReference>
<keyword evidence="2" id="KW-0964">Secreted</keyword>
<keyword evidence="5" id="KW-1015">Disulfide bond</keyword>
<keyword evidence="3" id="KW-0646">Protease inhibitor</keyword>
<dbReference type="InterPro" id="IPR020901">
    <property type="entry name" value="Prtase_inh_Kunz-CS"/>
</dbReference>
<keyword evidence="8" id="KW-0732">Signal</keyword>
<keyword evidence="7" id="KW-1203">Blood coagulation cascade inhibiting toxin</keyword>
<dbReference type="SUPFAM" id="SSF57362">
    <property type="entry name" value="BPTI-like"/>
    <property type="match status" value="2"/>
</dbReference>
<dbReference type="InterPro" id="IPR050098">
    <property type="entry name" value="TFPI/VKTCI-like"/>
</dbReference>
<dbReference type="PANTHER" id="PTHR10083">
    <property type="entry name" value="KUNITZ-TYPE PROTEASE INHIBITOR-RELATED"/>
    <property type="match status" value="1"/>
</dbReference>
<dbReference type="CDD" id="cd00109">
    <property type="entry name" value="Kunitz-type"/>
    <property type="match status" value="1"/>
</dbReference>
<keyword evidence="6" id="KW-1199">Hemostasis impairing toxin</keyword>
<feature type="chain" id="PRO_5001517682" description="BPTI/Kunitz inhibitor domain-containing protein" evidence="8">
    <location>
        <begin position="20"/>
        <end position="200"/>
    </location>
</feature>
<evidence type="ECO:0000256" key="5">
    <source>
        <dbReference type="ARBA" id="ARBA00023157"/>
    </source>
</evidence>
<accession>A0A023GDA4</accession>
<feature type="signal peptide" evidence="8">
    <location>
        <begin position="1"/>
        <end position="19"/>
    </location>
</feature>
<dbReference type="GO" id="GO:0004867">
    <property type="term" value="F:serine-type endopeptidase inhibitor activity"/>
    <property type="evidence" value="ECO:0007669"/>
    <property type="project" value="UniProtKB-KW"/>
</dbReference>
<evidence type="ECO:0000256" key="1">
    <source>
        <dbReference type="ARBA" id="ARBA00004613"/>
    </source>
</evidence>
<feature type="domain" description="BPTI/Kunitz inhibitor" evidence="9">
    <location>
        <begin position="139"/>
        <end position="192"/>
    </location>
</feature>
<evidence type="ECO:0000259" key="9">
    <source>
        <dbReference type="PROSITE" id="PS50279"/>
    </source>
</evidence>
<dbReference type="Pfam" id="PF00014">
    <property type="entry name" value="Kunitz_BPTI"/>
    <property type="match status" value="2"/>
</dbReference>
<protein>
    <recommendedName>
        <fullName evidence="9">BPTI/Kunitz inhibitor domain-containing protein</fullName>
    </recommendedName>
</protein>
<comment type="subcellular location">
    <subcellularLocation>
        <location evidence="1">Secreted</location>
    </subcellularLocation>
</comment>
<evidence type="ECO:0000313" key="10">
    <source>
        <dbReference type="EMBL" id="JAC30923.1"/>
    </source>
</evidence>
<name>A0A023GDA4_AMBTT</name>
<keyword evidence="6" id="KW-0800">Toxin</keyword>
<dbReference type="InterPro" id="IPR036880">
    <property type="entry name" value="Kunitz_BPTI_sf"/>
</dbReference>
<feature type="domain" description="BPTI/Kunitz inhibitor" evidence="9">
    <location>
        <begin position="79"/>
        <end position="129"/>
    </location>
</feature>
<evidence type="ECO:0000256" key="3">
    <source>
        <dbReference type="ARBA" id="ARBA00022690"/>
    </source>
</evidence>
<evidence type="ECO:0000256" key="7">
    <source>
        <dbReference type="ARBA" id="ARBA00034146"/>
    </source>
</evidence>
<evidence type="ECO:0000256" key="8">
    <source>
        <dbReference type="SAM" id="SignalP"/>
    </source>
</evidence>
<dbReference type="GO" id="GO:0005615">
    <property type="term" value="C:extracellular space"/>
    <property type="evidence" value="ECO:0007669"/>
    <property type="project" value="TreeGrafter"/>
</dbReference>
<dbReference type="Gene3D" id="4.10.410.10">
    <property type="entry name" value="Pancreatic trypsin inhibitor Kunitz domain"/>
    <property type="match status" value="2"/>
</dbReference>
<dbReference type="SMART" id="SM00131">
    <property type="entry name" value="KU"/>
    <property type="match status" value="2"/>
</dbReference>
<proteinExistence type="evidence at transcript level"/>
<dbReference type="InterPro" id="IPR002223">
    <property type="entry name" value="Kunitz_BPTI"/>
</dbReference>
<dbReference type="PANTHER" id="PTHR10083:SF376">
    <property type="entry name" value="SERINE PEPTIDASE INHIBITOR, KUNITZ TYPE, 3"/>
    <property type="match status" value="1"/>
</dbReference>
<dbReference type="AlphaFoldDB" id="A0A023GDA4"/>
<sequence length="200" mass="22946">MQFLFVLGVLHFSLSGAQGEFPDDARCQSSDIVITTKDCITTGWKYHKINGECLRACFGEGDFKTEEDCDRTCRRSVVCTAPRPTPWCSQGSLVDVYYYDPKTKQCLYDRSCTHQGNNFATYRECKETCKADAGPPEYCKERLDQGYTCSTAQQSYRYYYDPNAYQCRWFPHYGCGGGRNNFLTEEICRKHCMAGDPTQR</sequence>
<reference evidence="10" key="1">
    <citation type="submission" date="2014-03" db="EMBL/GenBank/DDBJ databases">
        <title>The sialotranscriptome of Amblyomma triste, Amblyomma parvum and Amblyomma cajennense ticks, uncovered by 454-based RNA-seq.</title>
        <authorList>
            <person name="Garcia G.R."/>
            <person name="Gardinassi L.G."/>
            <person name="Ribeiro J.M."/>
            <person name="Anatriello E."/>
            <person name="Ferreira B.R."/>
            <person name="Moreira H.N."/>
            <person name="Mafra C."/>
            <person name="Olegario M.M."/>
            <person name="Szabo P.J."/>
            <person name="Miranda-Santos I.K."/>
            <person name="Maruyama S.R."/>
        </authorList>
    </citation>
    <scope>NUCLEOTIDE SEQUENCE</scope>
    <source>
        <strain evidence="10">Mato Grasso do Sul</strain>
        <tissue evidence="10">Salivary glands</tissue>
    </source>
</reference>
<evidence type="ECO:0000256" key="6">
    <source>
        <dbReference type="ARBA" id="ARBA00023240"/>
    </source>
</evidence>
<evidence type="ECO:0000256" key="2">
    <source>
        <dbReference type="ARBA" id="ARBA00022525"/>
    </source>
</evidence>
<organism evidence="10">
    <name type="scientific">Amblyomma triste</name>
    <name type="common">Neotropical tick</name>
    <dbReference type="NCBI Taxonomy" id="251400"/>
    <lineage>
        <taxon>Eukaryota</taxon>
        <taxon>Metazoa</taxon>
        <taxon>Ecdysozoa</taxon>
        <taxon>Arthropoda</taxon>
        <taxon>Chelicerata</taxon>
        <taxon>Arachnida</taxon>
        <taxon>Acari</taxon>
        <taxon>Parasitiformes</taxon>
        <taxon>Ixodida</taxon>
        <taxon>Ixodoidea</taxon>
        <taxon>Ixodidae</taxon>
        <taxon>Amblyomminae</taxon>
        <taxon>Amblyomma</taxon>
    </lineage>
</organism>